<dbReference type="CDD" id="cd03135">
    <property type="entry name" value="GATase1_DJ-1"/>
    <property type="match status" value="1"/>
</dbReference>
<dbReference type="PANTHER" id="PTHR48094:SF12">
    <property type="entry name" value="PARKINSON DISEASE PROTEIN 7 HOMOLOG"/>
    <property type="match status" value="1"/>
</dbReference>
<organism evidence="2 3">
    <name type="scientific">Desulfonispora thiosulfatigenes DSM 11270</name>
    <dbReference type="NCBI Taxonomy" id="656914"/>
    <lineage>
        <taxon>Bacteria</taxon>
        <taxon>Bacillati</taxon>
        <taxon>Bacillota</taxon>
        <taxon>Clostridia</taxon>
        <taxon>Eubacteriales</taxon>
        <taxon>Peptococcaceae</taxon>
        <taxon>Desulfonispora</taxon>
    </lineage>
</organism>
<dbReference type="InterPro" id="IPR029062">
    <property type="entry name" value="Class_I_gatase-like"/>
</dbReference>
<dbReference type="PANTHER" id="PTHR48094">
    <property type="entry name" value="PROTEIN/NUCLEIC ACID DEGLYCASE DJ-1-RELATED"/>
    <property type="match status" value="1"/>
</dbReference>
<dbReference type="SUPFAM" id="SSF52317">
    <property type="entry name" value="Class I glutamine amidotransferase-like"/>
    <property type="match status" value="1"/>
</dbReference>
<dbReference type="InterPro" id="IPR002818">
    <property type="entry name" value="DJ-1/PfpI"/>
</dbReference>
<evidence type="ECO:0000313" key="3">
    <source>
        <dbReference type="Proteomes" id="UP000192731"/>
    </source>
</evidence>
<dbReference type="Pfam" id="PF01965">
    <property type="entry name" value="DJ-1_PfpI"/>
    <property type="match status" value="1"/>
</dbReference>
<dbReference type="RefSeq" id="WP_084053295.1">
    <property type="nucleotide sequence ID" value="NZ_FWWT01000018.1"/>
</dbReference>
<dbReference type="AlphaFoldDB" id="A0A1W1VDM6"/>
<evidence type="ECO:0000313" key="2">
    <source>
        <dbReference type="EMBL" id="SMB91310.1"/>
    </source>
</evidence>
<proteinExistence type="predicted"/>
<dbReference type="NCBIfam" id="TIGR01383">
    <property type="entry name" value="not_thiJ"/>
    <property type="match status" value="1"/>
</dbReference>
<dbReference type="Proteomes" id="UP000192731">
    <property type="component" value="Unassembled WGS sequence"/>
</dbReference>
<dbReference type="STRING" id="656914.SAMN00017405_2275"/>
<dbReference type="InterPro" id="IPR050325">
    <property type="entry name" value="Prot/Nucl_acid_deglycase"/>
</dbReference>
<name>A0A1W1VDM6_DESTI</name>
<protein>
    <submittedName>
        <fullName evidence="2">4-methyl-5(B-hydroxyethyl)-thiazole monophosphate biosynthesis</fullName>
    </submittedName>
</protein>
<keyword evidence="3" id="KW-1185">Reference proteome</keyword>
<dbReference type="InterPro" id="IPR006287">
    <property type="entry name" value="DJ-1"/>
</dbReference>
<feature type="domain" description="DJ-1/PfpI" evidence="1">
    <location>
        <begin position="1"/>
        <end position="164"/>
    </location>
</feature>
<accession>A0A1W1VDM6</accession>
<evidence type="ECO:0000259" key="1">
    <source>
        <dbReference type="Pfam" id="PF01965"/>
    </source>
</evidence>
<reference evidence="2 3" key="1">
    <citation type="submission" date="2017-04" db="EMBL/GenBank/DDBJ databases">
        <authorList>
            <person name="Afonso C.L."/>
            <person name="Miller P.J."/>
            <person name="Scott M.A."/>
            <person name="Spackman E."/>
            <person name="Goraichik I."/>
            <person name="Dimitrov K.M."/>
            <person name="Suarez D.L."/>
            <person name="Swayne D.E."/>
        </authorList>
    </citation>
    <scope>NUCLEOTIDE SEQUENCE [LARGE SCALE GENOMIC DNA]</scope>
    <source>
        <strain evidence="2 3">DSM 11270</strain>
    </source>
</reference>
<dbReference type="EMBL" id="FWWT01000018">
    <property type="protein sequence ID" value="SMB91310.1"/>
    <property type="molecule type" value="Genomic_DNA"/>
</dbReference>
<dbReference type="Gene3D" id="3.40.50.880">
    <property type="match status" value="1"/>
</dbReference>
<dbReference type="GO" id="GO:0005737">
    <property type="term" value="C:cytoplasm"/>
    <property type="evidence" value="ECO:0007669"/>
    <property type="project" value="TreeGrafter"/>
</dbReference>
<gene>
    <name evidence="2" type="ORF">SAMN00017405_2275</name>
</gene>
<sequence length="186" mass="20409">MRVIVFLADGFEEVEAITVVDYLRRMNIDVDTVAITENEKVKGAHNVVVIADKKVSDLKEIDLYDGVVIPGGMPGAANLRNHEKVIKIVKDLNDKEKLVAAICAGPIVLQKAGVITSKRVTSYPGFENVLADGIYIGENVVRDKNIITSRGPALAVEFAIEIVDYLLGDEKARDLKEDILYKQASE</sequence>
<dbReference type="OrthoDB" id="9800516at2"/>